<evidence type="ECO:0000313" key="4">
    <source>
        <dbReference type="Proteomes" id="UP001358417"/>
    </source>
</evidence>
<dbReference type="RefSeq" id="XP_064703076.1">
    <property type="nucleotide sequence ID" value="XM_064850189.1"/>
</dbReference>
<evidence type="ECO:0000256" key="2">
    <source>
        <dbReference type="ARBA" id="ARBA00023033"/>
    </source>
</evidence>
<keyword evidence="4" id="KW-1185">Reference proteome</keyword>
<evidence type="ECO:0000313" key="3">
    <source>
        <dbReference type="EMBL" id="KAK5047532.1"/>
    </source>
</evidence>
<evidence type="ECO:0000256" key="1">
    <source>
        <dbReference type="ARBA" id="ARBA00001974"/>
    </source>
</evidence>
<reference evidence="3 4" key="1">
    <citation type="submission" date="2023-08" db="EMBL/GenBank/DDBJ databases">
        <title>Black Yeasts Isolated from many extreme environments.</title>
        <authorList>
            <person name="Coleine C."/>
            <person name="Stajich J.E."/>
            <person name="Selbmann L."/>
        </authorList>
    </citation>
    <scope>NUCLEOTIDE SEQUENCE [LARGE SCALE GENOMIC DNA]</scope>
    <source>
        <strain evidence="3 4">CCFEE 5792</strain>
    </source>
</reference>
<proteinExistence type="predicted"/>
<dbReference type="Pfam" id="PF13738">
    <property type="entry name" value="Pyr_redox_3"/>
    <property type="match status" value="1"/>
</dbReference>
<comment type="caution">
    <text evidence="3">The sequence shown here is derived from an EMBL/GenBank/DDBJ whole genome shotgun (WGS) entry which is preliminary data.</text>
</comment>
<keyword evidence="2" id="KW-0560">Oxidoreductase</keyword>
<dbReference type="Gene3D" id="3.50.50.60">
    <property type="entry name" value="FAD/NAD(P)-binding domain"/>
    <property type="match status" value="3"/>
</dbReference>
<gene>
    <name evidence="3" type="ORF">LTR84_006629</name>
</gene>
<protein>
    <recommendedName>
        <fullName evidence="5">FAD/NAD(P)-binding domain-containing protein</fullName>
    </recommendedName>
</protein>
<dbReference type="EMBL" id="JAVRRD010000025">
    <property type="protein sequence ID" value="KAK5047532.1"/>
    <property type="molecule type" value="Genomic_DNA"/>
</dbReference>
<accession>A0AAV9N0K7</accession>
<sequence>MASHTYDALVVGSGVSGINAAYRIREAFPECDFAILEGRKDIGGTWSLFKYPGIRSDSDLFTFGFPWDPWDSDDAIATAPAILSYLRKVVSRHGFDKNIKLQHKVLSMNWKTVDQRWEVQVRVGKSEKTTTMYTKFLAMGTGYYDYTQGLNTAINGIDKFQGTVVHPQFWPENLDYADKEVVIVGSGATAVTMLPAMAEKVSRITMLQRSPGYFVALPQKDSVATFIRRFLPSAWAGWLLRLKFLFAFHTFYYWCMLFPTTARKQLTAAVGKEIPKSLQLDPHFLPSYSPWEQRLCVTPGGDFFQALRSNKATVVTGHIEAVTADGIELTSGQKLPADIIITATGLKFQMFGGALLSIDNQQVSPGERFLWRGCMLEGVPNLALYMGYTNASWTLGSDVAARLIARIMRQIKARGAQSVAPSVDPKLGPIEEAPLLGLKSNYIKIAMSERRVPKCGTAAPWQPRKSYFLDSWFAKFGSLKGLTFRS</sequence>
<dbReference type="PANTHER" id="PTHR43872:SF1">
    <property type="entry name" value="MONOOXYGENASE, PUTATIVE (AFU_ORTHOLOGUE AFUA_8G02570)-RELATED"/>
    <property type="match status" value="1"/>
</dbReference>
<evidence type="ECO:0008006" key="5">
    <source>
        <dbReference type="Google" id="ProtNLM"/>
    </source>
</evidence>
<name>A0AAV9N0K7_9EURO</name>
<dbReference type="Proteomes" id="UP001358417">
    <property type="component" value="Unassembled WGS sequence"/>
</dbReference>
<dbReference type="SUPFAM" id="SSF51905">
    <property type="entry name" value="FAD/NAD(P)-binding domain"/>
    <property type="match status" value="1"/>
</dbReference>
<dbReference type="GO" id="GO:0004497">
    <property type="term" value="F:monooxygenase activity"/>
    <property type="evidence" value="ECO:0007669"/>
    <property type="project" value="UniProtKB-KW"/>
</dbReference>
<dbReference type="AlphaFoldDB" id="A0AAV9N0K7"/>
<dbReference type="InterPro" id="IPR051820">
    <property type="entry name" value="FAD-binding_MO"/>
</dbReference>
<organism evidence="3 4">
    <name type="scientific">Exophiala bonariae</name>
    <dbReference type="NCBI Taxonomy" id="1690606"/>
    <lineage>
        <taxon>Eukaryota</taxon>
        <taxon>Fungi</taxon>
        <taxon>Dikarya</taxon>
        <taxon>Ascomycota</taxon>
        <taxon>Pezizomycotina</taxon>
        <taxon>Eurotiomycetes</taxon>
        <taxon>Chaetothyriomycetidae</taxon>
        <taxon>Chaetothyriales</taxon>
        <taxon>Herpotrichiellaceae</taxon>
        <taxon>Exophiala</taxon>
    </lineage>
</organism>
<dbReference type="InterPro" id="IPR036188">
    <property type="entry name" value="FAD/NAD-bd_sf"/>
</dbReference>
<keyword evidence="2" id="KW-0503">Monooxygenase</keyword>
<dbReference type="PANTHER" id="PTHR43872">
    <property type="entry name" value="MONOOXYGENASE, PUTATIVE (AFU_ORTHOLOGUE AFUA_8G02570)-RELATED"/>
    <property type="match status" value="1"/>
</dbReference>
<dbReference type="GeneID" id="89974800"/>
<comment type="cofactor">
    <cofactor evidence="1">
        <name>FAD</name>
        <dbReference type="ChEBI" id="CHEBI:57692"/>
    </cofactor>
</comment>